<evidence type="ECO:0000256" key="4">
    <source>
        <dbReference type="ARBA" id="ARBA00022989"/>
    </source>
</evidence>
<feature type="region of interest" description="Disordered" evidence="6">
    <location>
        <begin position="1302"/>
        <end position="1392"/>
    </location>
</feature>
<feature type="compositionally biased region" description="Basic residues" evidence="6">
    <location>
        <begin position="1359"/>
        <end position="1372"/>
    </location>
</feature>
<feature type="compositionally biased region" description="Basic residues" evidence="6">
    <location>
        <begin position="1448"/>
        <end position="1467"/>
    </location>
</feature>
<evidence type="ECO:0000259" key="8">
    <source>
        <dbReference type="Pfam" id="PF13515"/>
    </source>
</evidence>
<comment type="subcellular location">
    <subcellularLocation>
        <location evidence="1">Cell membrane</location>
        <topology evidence="1">Multi-pass membrane protein</topology>
    </subcellularLocation>
</comment>
<feature type="compositionally biased region" description="Basic and acidic residues" evidence="6">
    <location>
        <begin position="31"/>
        <end position="46"/>
    </location>
</feature>
<evidence type="ECO:0000313" key="9">
    <source>
        <dbReference type="EMBL" id="KPA86897.1"/>
    </source>
</evidence>
<keyword evidence="5 7" id="KW-0472">Membrane</keyword>
<feature type="transmembrane region" description="Helical" evidence="7">
    <location>
        <begin position="238"/>
        <end position="262"/>
    </location>
</feature>
<dbReference type="GO" id="GO:0005886">
    <property type="term" value="C:plasma membrane"/>
    <property type="evidence" value="ECO:0007669"/>
    <property type="project" value="UniProtKB-SubCell"/>
</dbReference>
<evidence type="ECO:0000256" key="5">
    <source>
        <dbReference type="ARBA" id="ARBA00023136"/>
    </source>
</evidence>
<feature type="compositionally biased region" description="Polar residues" evidence="6">
    <location>
        <begin position="1"/>
        <end position="14"/>
    </location>
</feature>
<feature type="compositionally biased region" description="Gly residues" evidence="6">
    <location>
        <begin position="1044"/>
        <end position="1066"/>
    </location>
</feature>
<keyword evidence="3 7" id="KW-0812">Transmembrane</keyword>
<evidence type="ECO:0000313" key="10">
    <source>
        <dbReference type="Proteomes" id="UP000037923"/>
    </source>
</evidence>
<name>A0A0M9GBE5_LEPPY</name>
<dbReference type="VEuPathDB" id="TriTrypDB:LpyrH10_01_9360"/>
<feature type="transmembrane region" description="Helical" evidence="7">
    <location>
        <begin position="282"/>
        <end position="300"/>
    </location>
</feature>
<dbReference type="Pfam" id="PF13515">
    <property type="entry name" value="FUSC_2"/>
    <property type="match status" value="1"/>
</dbReference>
<evidence type="ECO:0000256" key="6">
    <source>
        <dbReference type="SAM" id="MobiDB-lite"/>
    </source>
</evidence>
<feature type="transmembrane region" description="Helical" evidence="7">
    <location>
        <begin position="338"/>
        <end position="356"/>
    </location>
</feature>
<feature type="transmembrane region" description="Helical" evidence="7">
    <location>
        <begin position="201"/>
        <end position="226"/>
    </location>
</feature>
<feature type="domain" description="Integral membrane bound transporter" evidence="8">
    <location>
        <begin position="639"/>
        <end position="760"/>
    </location>
</feature>
<comment type="caution">
    <text evidence="9">The sequence shown here is derived from an EMBL/GenBank/DDBJ whole genome shotgun (WGS) entry which is preliminary data.</text>
</comment>
<gene>
    <name evidence="9" type="ORF">ABB37_00936</name>
</gene>
<sequence>MTFSPLHLQQQTAPVDSGILDDEGALFPPLEGRHVRISARDRDETNGRLPVSTAPRKGSRHTGGGDTAHRSHRRRHCGHPGSDSEGRNASRSTSSEEEGEAEDYTTNSAGSAATRATRDSFGYPIYHPIFHHGTLGGDDDFDRGRAGEAARAPAIAGGGGGGAPPPGPTLEVPTTTDVPWDLRNVAEREINKTFAFLSTRYFWFLIEYALRVTCIAMLIPAIIINLNLKHTPFESTTFALTSVVIAVGTNFGQSCVFFVQYIKGGCIWLPLATICSALKLNRYLGAWFVVYLVLLFLMAMFTEKTTRRMCLLLYNISMVSLLSGDESLLFPTRVLADWALGAAFALVSTLIPYPMLATRFSAHITKIMFKNTATCFTGILSCFWAPSNTERSMSMVRIRYLVRTLDHLIEKFDSYDAFTFYEVLIYETSERREVRKEKVQLLLKLKMNLRAMERVINMVQERPQMIDLSERCLLLRDHLSLPMDDISRSMEALLWKLSEAKKYDQLRTLSGYFEAAGRAIKRLQTEFDVGRRVLLYEHQEASILRDGRMEEFVPLMTFFVFSIVNFWVTLEEFESFIDRHKATNDWKESFKLIWSALIDPFAENATLVRLLCVRRGEAEVRVVIEAAKVSVAMLIAVIFFYYVDNQSLLLTGPSIIAFVSGTNPVEAVQAGAARMSGTMIGAVLGFFAASLCHTAVDRVLALCIITFVMTFFRPGQKFGTICMYCNFVAVSGLAPTEQTADLTISRIQQNTFAIFIYCFISVAVFPVSPNHVLFKKRMSVMRSLNSTVQKLSSLFGDAARSYIEIRAEIQRGVKTEDDVVSIGHFLNLNDGFGLMPLRNGNTVVKLKGLNNSEMDTPATRSSSKLIMPRAFTMAPQDTIVEDIFTDIFSMMETMKQTSSVMPLAADEFQIIPHEYPLRASGDVHAALYRLCALVYTMTCAWKTMREKGYFTTDMLHILHNLSPIVNDIARCIDRFTHVMEFYVRFPSSGLSSELTKGAMQFRALGVELSARKEHDLIAVIRKTVAMKRIRDDRSDTAGGDHNEGGGGGGGGNGYGRDHGGGGGDGGYSPQQQQRSQLEEWDTRSSPKQHRGKWRHDPGQRKGSQRGKKMYRRAASSGRHDCRGASPSYVTSPSDAAVSGERVQNCDNDRLSHSQVRSAAPFFHTLTTHKESTPKTGDTASTASTFKDSVMPRIDSRDPTRSHITAPIPGDSAWLPVPRSELPAVPRQEEELNEDSIANTSPRSRVDGGGTVTNATRVFDASVFPPPPLDDGQAAAVRRATLAARLPPSMRGDTVNEHAAVLSGNASGTTPPSSSAFVKAAPTQLNRKSSGGDGPQQRYPHASTTAAALTPSSPSSSHTPPHRPRRRSSRHPQRLVAHEESPAVKKPSTQQRADQLRENLRGFQRHATTGNMTRKHSSFEMRTFGASYTNIATLDKSATFTSNNSGHYHSAHPRHHPHHGSPHQRAIGRSHSSLHYEDEEEDEEKEESPDEDSSHHRHRRCSRQADTTNSAGPESSLPYGSREGDLALLGSATQYDDTNEPASLSVWDPRTVEGVRRDGPPLPPLGHKEASGGRRHHSQDRITLHQSSSDDGDEGHKSYASDAESLSSSYSASSSYASDASGRSEYGSDSGRSDGDSNANDDGGSGRSSLVRFKDSFTTPIMVQDAEGLHAFTLSLEMFGKELRRVLYGLEEMLQSL</sequence>
<keyword evidence="10" id="KW-1185">Reference proteome</keyword>
<feature type="compositionally biased region" description="Polar residues" evidence="6">
    <location>
        <begin position="1503"/>
        <end position="1512"/>
    </location>
</feature>
<dbReference type="RefSeq" id="XP_015665336.1">
    <property type="nucleotide sequence ID" value="XM_015797328.1"/>
</dbReference>
<proteinExistence type="predicted"/>
<evidence type="ECO:0000256" key="3">
    <source>
        <dbReference type="ARBA" id="ARBA00022692"/>
    </source>
</evidence>
<dbReference type="PANTHER" id="PTHR30509">
    <property type="entry name" value="P-HYDROXYBENZOIC ACID EFFLUX PUMP SUBUNIT-RELATED"/>
    <property type="match status" value="1"/>
</dbReference>
<feature type="transmembrane region" description="Helical" evidence="7">
    <location>
        <begin position="684"/>
        <end position="711"/>
    </location>
</feature>
<feature type="compositionally biased region" description="Polar residues" evidence="6">
    <location>
        <begin position="1303"/>
        <end position="1315"/>
    </location>
</feature>
<evidence type="ECO:0000256" key="7">
    <source>
        <dbReference type="SAM" id="Phobius"/>
    </source>
</evidence>
<feature type="compositionally biased region" description="Low complexity" evidence="6">
    <location>
        <begin position="1339"/>
        <end position="1358"/>
    </location>
</feature>
<reference evidence="9 10" key="1">
    <citation type="submission" date="2015-07" db="EMBL/GenBank/DDBJ databases">
        <title>High-quality genome of monoxenous trypanosomatid Leptomonas pyrrhocoris.</title>
        <authorList>
            <person name="Flegontov P."/>
            <person name="Butenko A."/>
            <person name="Firsov S."/>
            <person name="Vlcek C."/>
            <person name="Logacheva M.D."/>
            <person name="Field M."/>
            <person name="Filatov D."/>
            <person name="Flegontova O."/>
            <person name="Gerasimov E."/>
            <person name="Jackson A.P."/>
            <person name="Kelly S."/>
            <person name="Opperdoes F."/>
            <person name="O'Reilly A."/>
            <person name="Votypka J."/>
            <person name="Yurchenko V."/>
            <person name="Lukes J."/>
        </authorList>
    </citation>
    <scope>NUCLEOTIDE SEQUENCE [LARGE SCALE GENOMIC DNA]</scope>
    <source>
        <strain evidence="9">H10</strain>
    </source>
</reference>
<feature type="compositionally biased region" description="Acidic residues" evidence="6">
    <location>
        <begin position="1476"/>
        <end position="1490"/>
    </location>
</feature>
<keyword evidence="4 7" id="KW-1133">Transmembrane helix</keyword>
<dbReference type="GeneID" id="26901233"/>
<keyword evidence="2" id="KW-1003">Cell membrane</keyword>
<feature type="region of interest" description="Disordered" evidence="6">
    <location>
        <begin position="1031"/>
        <end position="1134"/>
    </location>
</feature>
<dbReference type="OMA" id="WAPSNTE"/>
<dbReference type="PANTHER" id="PTHR30509:SF38">
    <property type="entry name" value="FUSARIC ACID RESISTANCE PROTEIN-LIKE"/>
    <property type="match status" value="1"/>
</dbReference>
<feature type="region of interest" description="Disordered" evidence="6">
    <location>
        <begin position="1"/>
        <end position="113"/>
    </location>
</feature>
<feature type="compositionally biased region" description="Basic and acidic residues" evidence="6">
    <location>
        <begin position="1031"/>
        <end position="1043"/>
    </location>
</feature>
<feature type="region of interest" description="Disordered" evidence="6">
    <location>
        <begin position="1441"/>
        <end position="1647"/>
    </location>
</feature>
<dbReference type="EMBL" id="LGTL01000001">
    <property type="protein sequence ID" value="KPA86897.1"/>
    <property type="molecule type" value="Genomic_DNA"/>
</dbReference>
<accession>A0A0M9GBE5</accession>
<organism evidence="9 10">
    <name type="scientific">Leptomonas pyrrhocoris</name>
    <name type="common">Firebug parasite</name>
    <dbReference type="NCBI Taxonomy" id="157538"/>
    <lineage>
        <taxon>Eukaryota</taxon>
        <taxon>Discoba</taxon>
        <taxon>Euglenozoa</taxon>
        <taxon>Kinetoplastea</taxon>
        <taxon>Metakinetoplastina</taxon>
        <taxon>Trypanosomatida</taxon>
        <taxon>Trypanosomatidae</taxon>
        <taxon>Leishmaniinae</taxon>
        <taxon>Leptomonas</taxon>
    </lineage>
</organism>
<feature type="region of interest" description="Disordered" evidence="6">
    <location>
        <begin position="1190"/>
        <end position="1251"/>
    </location>
</feature>
<dbReference type="Proteomes" id="UP000037923">
    <property type="component" value="Unassembled WGS sequence"/>
</dbReference>
<evidence type="ECO:0000256" key="2">
    <source>
        <dbReference type="ARBA" id="ARBA00022475"/>
    </source>
</evidence>
<feature type="transmembrane region" description="Helical" evidence="7">
    <location>
        <begin position="754"/>
        <end position="774"/>
    </location>
</feature>
<feature type="compositionally biased region" description="Basic and acidic residues" evidence="6">
    <location>
        <begin position="1549"/>
        <end position="1558"/>
    </location>
</feature>
<dbReference type="OrthoDB" id="277646at2759"/>
<feature type="compositionally biased region" description="Basic residues" evidence="6">
    <location>
        <begin position="1102"/>
        <end position="1111"/>
    </location>
</feature>
<evidence type="ECO:0000256" key="1">
    <source>
        <dbReference type="ARBA" id="ARBA00004651"/>
    </source>
</evidence>
<feature type="compositionally biased region" description="Low complexity" evidence="6">
    <location>
        <begin position="1599"/>
        <end position="1641"/>
    </location>
</feature>
<feature type="compositionally biased region" description="Polar residues" evidence="6">
    <location>
        <begin position="1530"/>
        <end position="1541"/>
    </location>
</feature>
<feature type="transmembrane region" description="Helical" evidence="7">
    <location>
        <begin position="622"/>
        <end position="643"/>
    </location>
</feature>
<protein>
    <recommendedName>
        <fullName evidence="8">Integral membrane bound transporter domain-containing protein</fullName>
    </recommendedName>
</protein>
<dbReference type="InterPro" id="IPR049453">
    <property type="entry name" value="Memb_transporter_dom"/>
</dbReference>